<evidence type="ECO:0000313" key="1">
    <source>
        <dbReference type="EMBL" id="KDB51720.1"/>
    </source>
</evidence>
<organism evidence="1 2">
    <name type="scientific">Sphaerotilus natans subsp. natans DSM 6575</name>
    <dbReference type="NCBI Taxonomy" id="1286631"/>
    <lineage>
        <taxon>Bacteria</taxon>
        <taxon>Pseudomonadati</taxon>
        <taxon>Pseudomonadota</taxon>
        <taxon>Betaproteobacteria</taxon>
        <taxon>Burkholderiales</taxon>
        <taxon>Sphaerotilaceae</taxon>
        <taxon>Sphaerotilus</taxon>
    </lineage>
</organism>
<dbReference type="Proteomes" id="UP000026714">
    <property type="component" value="Unassembled WGS sequence"/>
</dbReference>
<gene>
    <name evidence="1" type="ORF">X805_26500</name>
</gene>
<dbReference type="PATRIC" id="fig|1286631.3.peg.2598"/>
<dbReference type="eggNOG" id="ENOG5032ZIZ">
    <property type="taxonomic scope" value="Bacteria"/>
</dbReference>
<dbReference type="EMBL" id="AZRA01000068">
    <property type="protein sequence ID" value="KDB51720.1"/>
    <property type="molecule type" value="Genomic_DNA"/>
</dbReference>
<proteinExistence type="predicted"/>
<accession>A0A059KK12</accession>
<evidence type="ECO:0000313" key="2">
    <source>
        <dbReference type="Proteomes" id="UP000026714"/>
    </source>
</evidence>
<comment type="caution">
    <text evidence="1">The sequence shown here is derived from an EMBL/GenBank/DDBJ whole genome shotgun (WGS) entry which is preliminary data.</text>
</comment>
<protein>
    <submittedName>
        <fullName evidence="1">Uncharacterized protein</fullName>
    </submittedName>
</protein>
<name>A0A059KK12_9BURK</name>
<reference evidence="1 2" key="1">
    <citation type="journal article" date="2014" name="FEMS Microbiol. Ecol.">
        <title>Sphaerotilus natans encrusted with nanoball-shaped Fe(III) oxide minerals formed by nitrate-reducing mixotrophic Fe(II) oxidation.</title>
        <authorList>
            <person name="Park S."/>
            <person name="Kim D.H."/>
            <person name="Lee J.H."/>
            <person name="Hur H.G."/>
        </authorList>
    </citation>
    <scope>NUCLEOTIDE SEQUENCE [LARGE SCALE GENOMIC DNA]</scope>
    <source>
        <strain evidence="1 2">DSM 6575</strain>
    </source>
</reference>
<dbReference type="STRING" id="34103.SAMN05421778_12470"/>
<sequence length="105" mass="11003">MTGRLTVRFSPDQEFVVAAAEPLPAADAARQWLDEQFLEFDCEPLRASGKVLTADKLLAVADAAGAQAFGSEGDPAWAARLAAAACAATGRPVVRLDLVEGRASF</sequence>
<keyword evidence="2" id="KW-1185">Reference proteome</keyword>
<dbReference type="AlphaFoldDB" id="A0A059KK12"/>
<dbReference type="RefSeq" id="WP_037482815.1">
    <property type="nucleotide sequence ID" value="NZ_AZRA01000068.1"/>
</dbReference>